<sequence>MAELEEETANDETLQQLKQQMVQGWPDRKHEIPQNLATYWNIRHELSEAEGLISKYHHLVIPTAMRSNMLNLIHESHLGLEKCKARARAILFWPVMSKDIYEKVSKCATCATYRRRNQKEPMIAHQIPERPWQKLGTDLRECKGKNYLVVVDYYSKFIETALLPNKTAGTVIRHFKSIFSRHGIPEELVSDNMPFNSKEFDEFAREWGFKQTTSSPTYAQSNGMSEKAVQTVKRILKKADDPYVGLMEHRNTTVTGMTYSPSQLLMSRTTRTKIPIYPKSYYYQQCQSMHMQQQLEQRQNQQKQNYDKSTKPLPPLEIGESIHLCQDSIWVPATVSGLAQDHISAPRSYIAATSDGQQYRRNRRDLLKTNIPPSTIIEQTEDVGEEQPTIIPQPPD</sequence>
<dbReference type="GO" id="GO:0015074">
    <property type="term" value="P:DNA integration"/>
    <property type="evidence" value="ECO:0007669"/>
    <property type="project" value="InterPro"/>
</dbReference>
<feature type="region of interest" description="Disordered" evidence="1">
    <location>
        <begin position="293"/>
        <end position="313"/>
    </location>
</feature>
<dbReference type="FunFam" id="3.30.420.10:FF:000063">
    <property type="entry name" value="Retrovirus-related Pol polyprotein from transposon 297-like Protein"/>
    <property type="match status" value="1"/>
</dbReference>
<dbReference type="InterPro" id="IPR001584">
    <property type="entry name" value="Integrase_cat-core"/>
</dbReference>
<dbReference type="Pfam" id="PF17921">
    <property type="entry name" value="Integrase_H2C2"/>
    <property type="match status" value="1"/>
</dbReference>
<name>A0A7D9DT43_PARCT</name>
<protein>
    <submittedName>
        <fullName evidence="2">Sec1 family domain-containing 2</fullName>
    </submittedName>
</protein>
<dbReference type="GO" id="GO:0003676">
    <property type="term" value="F:nucleic acid binding"/>
    <property type="evidence" value="ECO:0007669"/>
    <property type="project" value="InterPro"/>
</dbReference>
<evidence type="ECO:0000313" key="3">
    <source>
        <dbReference type="Proteomes" id="UP001152795"/>
    </source>
</evidence>
<organism evidence="2 3">
    <name type="scientific">Paramuricea clavata</name>
    <name type="common">Red gorgonian</name>
    <name type="synonym">Violescent sea-whip</name>
    <dbReference type="NCBI Taxonomy" id="317549"/>
    <lineage>
        <taxon>Eukaryota</taxon>
        <taxon>Metazoa</taxon>
        <taxon>Cnidaria</taxon>
        <taxon>Anthozoa</taxon>
        <taxon>Octocorallia</taxon>
        <taxon>Malacalcyonacea</taxon>
        <taxon>Plexauridae</taxon>
        <taxon>Paramuricea</taxon>
    </lineage>
</organism>
<dbReference type="InterPro" id="IPR041588">
    <property type="entry name" value="Integrase_H2C2"/>
</dbReference>
<dbReference type="Proteomes" id="UP001152795">
    <property type="component" value="Unassembled WGS sequence"/>
</dbReference>
<dbReference type="InterPro" id="IPR036397">
    <property type="entry name" value="RNaseH_sf"/>
</dbReference>
<dbReference type="SUPFAM" id="SSF53098">
    <property type="entry name" value="Ribonuclease H-like"/>
    <property type="match status" value="1"/>
</dbReference>
<dbReference type="EMBL" id="CACRXK020001979">
    <property type="protein sequence ID" value="CAB3992101.1"/>
    <property type="molecule type" value="Genomic_DNA"/>
</dbReference>
<feature type="compositionally biased region" description="Low complexity" evidence="1">
    <location>
        <begin position="293"/>
        <end position="304"/>
    </location>
</feature>
<dbReference type="PROSITE" id="PS50994">
    <property type="entry name" value="INTEGRASE"/>
    <property type="match status" value="1"/>
</dbReference>
<dbReference type="Gene3D" id="1.10.340.70">
    <property type="match status" value="1"/>
</dbReference>
<keyword evidence="3" id="KW-1185">Reference proteome</keyword>
<evidence type="ECO:0000313" key="2">
    <source>
        <dbReference type="EMBL" id="CAB3992101.1"/>
    </source>
</evidence>
<dbReference type="Pfam" id="PF00665">
    <property type="entry name" value="rve"/>
    <property type="match status" value="1"/>
</dbReference>
<evidence type="ECO:0000256" key="1">
    <source>
        <dbReference type="SAM" id="MobiDB-lite"/>
    </source>
</evidence>
<dbReference type="PANTHER" id="PTHR37984:SF7">
    <property type="entry name" value="INTEGRASE CATALYTIC DOMAIN-CONTAINING PROTEIN"/>
    <property type="match status" value="1"/>
</dbReference>
<gene>
    <name evidence="2" type="ORF">PACLA_8A007899</name>
</gene>
<dbReference type="PANTHER" id="PTHR37984">
    <property type="entry name" value="PROTEIN CBG26694"/>
    <property type="match status" value="1"/>
</dbReference>
<comment type="caution">
    <text evidence="2">The sequence shown here is derived from an EMBL/GenBank/DDBJ whole genome shotgun (WGS) entry which is preliminary data.</text>
</comment>
<dbReference type="AlphaFoldDB" id="A0A7D9DT43"/>
<proteinExistence type="predicted"/>
<dbReference type="FunFam" id="1.10.340.70:FF:000003">
    <property type="entry name" value="Protein CBG25708"/>
    <property type="match status" value="1"/>
</dbReference>
<dbReference type="InterPro" id="IPR050951">
    <property type="entry name" value="Retrovirus_Pol_polyprotein"/>
</dbReference>
<reference evidence="2" key="1">
    <citation type="submission" date="2020-04" db="EMBL/GenBank/DDBJ databases">
        <authorList>
            <person name="Alioto T."/>
            <person name="Alioto T."/>
            <person name="Gomez Garrido J."/>
        </authorList>
    </citation>
    <scope>NUCLEOTIDE SEQUENCE</scope>
    <source>
        <strain evidence="2">A484AB</strain>
    </source>
</reference>
<dbReference type="OrthoDB" id="5978671at2759"/>
<dbReference type="InterPro" id="IPR012337">
    <property type="entry name" value="RNaseH-like_sf"/>
</dbReference>
<dbReference type="Gene3D" id="3.30.420.10">
    <property type="entry name" value="Ribonuclease H-like superfamily/Ribonuclease H"/>
    <property type="match status" value="1"/>
</dbReference>
<accession>A0A7D9DT43</accession>